<comment type="caution">
    <text evidence="1">The sequence shown here is derived from an EMBL/GenBank/DDBJ whole genome shotgun (WGS) entry which is preliminary data.</text>
</comment>
<accession>G9ZHF5</accession>
<reference evidence="1 2" key="1">
    <citation type="submission" date="2011-08" db="EMBL/GenBank/DDBJ databases">
        <authorList>
            <person name="Weinstock G."/>
            <person name="Sodergren E."/>
            <person name="Clifton S."/>
            <person name="Fulton L."/>
            <person name="Fulton B."/>
            <person name="Courtney L."/>
            <person name="Fronick C."/>
            <person name="Harrison M."/>
            <person name="Strong C."/>
            <person name="Farmer C."/>
            <person name="Delahaunty K."/>
            <person name="Markovic C."/>
            <person name="Hall O."/>
            <person name="Minx P."/>
            <person name="Tomlinson C."/>
            <person name="Mitreva M."/>
            <person name="Hou S."/>
            <person name="Chen J."/>
            <person name="Wollam A."/>
            <person name="Pepin K.H."/>
            <person name="Johnson M."/>
            <person name="Bhonagiri V."/>
            <person name="Zhang X."/>
            <person name="Suruliraj S."/>
            <person name="Warren W."/>
            <person name="Chinwalla A."/>
            <person name="Mardis E.R."/>
            <person name="Wilson R.K."/>
        </authorList>
    </citation>
    <scope>NUCLEOTIDE SEQUENCE [LARGE SCALE GENOMIC DNA]</scope>
    <source>
        <strain evidence="1 2">F0432</strain>
    </source>
</reference>
<evidence type="ECO:0000313" key="2">
    <source>
        <dbReference type="Proteomes" id="UP000004750"/>
    </source>
</evidence>
<feature type="non-terminal residue" evidence="1">
    <location>
        <position position="1"/>
    </location>
</feature>
<organism evidence="1 2">
    <name type="scientific">Cardiobacterium valvarum F0432</name>
    <dbReference type="NCBI Taxonomy" id="797473"/>
    <lineage>
        <taxon>Bacteria</taxon>
        <taxon>Pseudomonadati</taxon>
        <taxon>Pseudomonadota</taxon>
        <taxon>Gammaproteobacteria</taxon>
        <taxon>Cardiobacteriales</taxon>
        <taxon>Cardiobacteriaceae</taxon>
        <taxon>Cardiobacterium</taxon>
    </lineage>
</organism>
<dbReference type="AlphaFoldDB" id="G9ZHF5"/>
<dbReference type="EMBL" id="AGCM01000126">
    <property type="protein sequence ID" value="EHM52688.1"/>
    <property type="molecule type" value="Genomic_DNA"/>
</dbReference>
<dbReference type="Proteomes" id="UP000004750">
    <property type="component" value="Unassembled WGS sequence"/>
</dbReference>
<protein>
    <submittedName>
        <fullName evidence="1">Uncharacterized protein</fullName>
    </submittedName>
</protein>
<dbReference type="HOGENOM" id="CLU_2745795_0_0_6"/>
<evidence type="ECO:0000313" key="1">
    <source>
        <dbReference type="EMBL" id="EHM52688.1"/>
    </source>
</evidence>
<name>G9ZHF5_9GAMM</name>
<gene>
    <name evidence="1" type="ORF">HMPREF9080_02244</name>
</gene>
<sequence length="71" mass="8171">EDGYILFRQYLFGCYRYRLATMSTAPRCACSRYPGERVAPSASNRLRAVFLWPLGTRSPPLQELPTTNDRL</sequence>
<proteinExistence type="predicted"/>